<dbReference type="KEGG" id="lpan:LPMP_283170"/>
<evidence type="ECO:0000256" key="1">
    <source>
        <dbReference type="ARBA" id="ARBA00004832"/>
    </source>
</evidence>
<evidence type="ECO:0000256" key="5">
    <source>
        <dbReference type="ARBA" id="ARBA00048964"/>
    </source>
</evidence>
<dbReference type="GO" id="GO:0004343">
    <property type="term" value="F:glucosamine 6-phosphate N-acetyltransferase activity"/>
    <property type="evidence" value="ECO:0007669"/>
    <property type="project" value="UniProtKB-UniRule"/>
</dbReference>
<keyword evidence="3 6" id="KW-0808">Transferase</keyword>
<dbReference type="RefSeq" id="XP_010700655.1">
    <property type="nucleotide sequence ID" value="XM_010702353.1"/>
</dbReference>
<dbReference type="Pfam" id="PF00583">
    <property type="entry name" value="Acetyltransf_1"/>
    <property type="match status" value="1"/>
</dbReference>
<evidence type="ECO:0000313" key="8">
    <source>
        <dbReference type="EMBL" id="AIN99948.1"/>
    </source>
</evidence>
<dbReference type="PANTHER" id="PTHR13355:SF11">
    <property type="entry name" value="GLUCOSAMINE 6-PHOSPHATE N-ACETYLTRANSFERASE"/>
    <property type="match status" value="1"/>
</dbReference>
<reference evidence="8 9" key="1">
    <citation type="journal article" date="2015" name="Sci. Rep.">
        <title>The genome of Leishmania panamensis: insights into genomics of the L. (Viannia) subgenus.</title>
        <authorList>
            <person name="Llanes A."/>
            <person name="Restrepo C.M."/>
            <person name="Vecchio G.D."/>
            <person name="Anguizola F.J."/>
            <person name="Lleonart R."/>
        </authorList>
    </citation>
    <scope>NUCLEOTIDE SEQUENCE [LARGE SCALE GENOMIC DNA]</scope>
    <source>
        <strain evidence="8 9">MHOM/PA/94/PSC-1</strain>
    </source>
</reference>
<evidence type="ECO:0000259" key="7">
    <source>
        <dbReference type="PROSITE" id="PS51186"/>
    </source>
</evidence>
<sequence length="148" mass="16266">MSGSIVIRDLETRDLGEVLALLSHLTSTPVLSQEELEQVHARRVLAGVRTRVAVDSTTQQILGTASLIVEPKFIRGGKCVGHVEDVVTHPDRRGQGIGRKLLSNLVEIAGASNCYKVILDCTDDMVAYYCKAGFRKCENQMRLNIDSQ</sequence>
<evidence type="ECO:0000256" key="4">
    <source>
        <dbReference type="ARBA" id="ARBA00023315"/>
    </source>
</evidence>
<dbReference type="GeneID" id="22576762"/>
<accession>A0A088RV91</accession>
<gene>
    <name evidence="8" type="ORF">LPMP_283170</name>
</gene>
<dbReference type="OrthoDB" id="10039976at2759"/>
<dbReference type="InterPro" id="IPR000182">
    <property type="entry name" value="GNAT_dom"/>
</dbReference>
<keyword evidence="9" id="KW-1185">Reference proteome</keyword>
<comment type="similarity">
    <text evidence="2 6">Belongs to the acetyltransferase family. GNA1 subfamily.</text>
</comment>
<dbReference type="EC" id="2.3.1.4" evidence="6"/>
<comment type="catalytic activity">
    <reaction evidence="5 6">
        <text>D-glucosamine 6-phosphate + acetyl-CoA = N-acetyl-D-glucosamine 6-phosphate + CoA + H(+)</text>
        <dbReference type="Rhea" id="RHEA:10292"/>
        <dbReference type="ChEBI" id="CHEBI:15378"/>
        <dbReference type="ChEBI" id="CHEBI:57287"/>
        <dbReference type="ChEBI" id="CHEBI:57288"/>
        <dbReference type="ChEBI" id="CHEBI:57513"/>
        <dbReference type="ChEBI" id="CHEBI:58725"/>
        <dbReference type="EC" id="2.3.1.4"/>
    </reaction>
</comment>
<dbReference type="CDD" id="cd04301">
    <property type="entry name" value="NAT_SF"/>
    <property type="match status" value="1"/>
</dbReference>
<evidence type="ECO:0000313" key="9">
    <source>
        <dbReference type="Proteomes" id="UP000063063"/>
    </source>
</evidence>
<dbReference type="EMBL" id="CP009397">
    <property type="protein sequence ID" value="AIN99948.1"/>
    <property type="molecule type" value="Genomic_DNA"/>
</dbReference>
<dbReference type="VEuPathDB" id="TriTrypDB:LPAL13_280038800"/>
<dbReference type="InterPro" id="IPR016181">
    <property type="entry name" value="Acyl_CoA_acyltransferase"/>
</dbReference>
<comment type="pathway">
    <text evidence="1 6">Nucleotide-sugar biosynthesis; UDP-N-acetyl-alpha-D-glucosamine biosynthesis; N-acetyl-alpha-D-glucosamine 1-phosphate from alpha-D-glucosamine 6-phosphate (route I): step 1/2.</text>
</comment>
<evidence type="ECO:0000256" key="2">
    <source>
        <dbReference type="ARBA" id="ARBA00006048"/>
    </source>
</evidence>
<dbReference type="PROSITE" id="PS51186">
    <property type="entry name" value="GNAT"/>
    <property type="match status" value="1"/>
</dbReference>
<evidence type="ECO:0000256" key="6">
    <source>
        <dbReference type="RuleBase" id="RU365086"/>
    </source>
</evidence>
<dbReference type="AlphaFoldDB" id="A0A088RV91"/>
<organism evidence="8 9">
    <name type="scientific">Leishmania panamensis</name>
    <dbReference type="NCBI Taxonomy" id="5679"/>
    <lineage>
        <taxon>Eukaryota</taxon>
        <taxon>Discoba</taxon>
        <taxon>Euglenozoa</taxon>
        <taxon>Kinetoplastea</taxon>
        <taxon>Metakinetoplastina</taxon>
        <taxon>Trypanosomatida</taxon>
        <taxon>Trypanosomatidae</taxon>
        <taxon>Leishmaniinae</taxon>
        <taxon>Leishmania</taxon>
        <taxon>Leishmania guyanensis species complex</taxon>
    </lineage>
</organism>
<evidence type="ECO:0000256" key="3">
    <source>
        <dbReference type="ARBA" id="ARBA00022679"/>
    </source>
</evidence>
<dbReference type="UniPathway" id="UPA00113">
    <property type="reaction ID" value="UER00529"/>
</dbReference>
<proteinExistence type="inferred from homology"/>
<dbReference type="PANTHER" id="PTHR13355">
    <property type="entry name" value="GLUCOSAMINE 6-PHOSPHATE N-ACETYLTRANSFERASE"/>
    <property type="match status" value="1"/>
</dbReference>
<protein>
    <recommendedName>
        <fullName evidence="6">Glucosamine 6-phosphate N-acetyltransferase</fullName>
        <ecNumber evidence="6">2.3.1.4</ecNumber>
    </recommendedName>
</protein>
<dbReference type="GO" id="GO:0006048">
    <property type="term" value="P:UDP-N-acetylglucosamine biosynthetic process"/>
    <property type="evidence" value="ECO:0007669"/>
    <property type="project" value="UniProtKB-UniRule"/>
</dbReference>
<keyword evidence="4 6" id="KW-0012">Acyltransferase</keyword>
<dbReference type="Gene3D" id="3.40.630.30">
    <property type="match status" value="1"/>
</dbReference>
<dbReference type="eggNOG" id="KOG3396">
    <property type="taxonomic scope" value="Eukaryota"/>
</dbReference>
<name>A0A088RV91_LEIPA</name>
<dbReference type="FunFam" id="3.40.630.30:FF:000105">
    <property type="entry name" value="Glucosamine 6-phosphate N-acetyltransferase"/>
    <property type="match status" value="1"/>
</dbReference>
<dbReference type="VEuPathDB" id="TriTrypDB:LPMP_283170"/>
<dbReference type="InterPro" id="IPR039143">
    <property type="entry name" value="GNPNAT1-like"/>
</dbReference>
<dbReference type="SUPFAM" id="SSF55729">
    <property type="entry name" value="Acyl-CoA N-acyltransferases (Nat)"/>
    <property type="match status" value="1"/>
</dbReference>
<dbReference type="Proteomes" id="UP000063063">
    <property type="component" value="Chromosome 28"/>
</dbReference>
<feature type="domain" description="N-acetyltransferase" evidence="7">
    <location>
        <begin position="5"/>
        <end position="148"/>
    </location>
</feature>